<dbReference type="EMBL" id="MSDU01000005">
    <property type="protein sequence ID" value="OLN23720.1"/>
    <property type="molecule type" value="Genomic_DNA"/>
</dbReference>
<evidence type="ECO:0000313" key="1">
    <source>
        <dbReference type="EMBL" id="OLN23720.1"/>
    </source>
</evidence>
<name>A0A1Q8Q8R8_9BACI</name>
<dbReference type="RefSeq" id="WP_075397241.1">
    <property type="nucleotide sequence ID" value="NZ_MSDU01000005.1"/>
</dbReference>
<sequence length="105" mass="11697">MDSLNRRKIMNLMSDTQAVVNGMKKDRISKRKIARVTNHQLVFESMSRSLDEKTAKAGALALLQIEAVRAFALAYNERLVDFSEIEKMGAKVTDIAEAIEKVVGA</sequence>
<comment type="caution">
    <text evidence="1">The sequence shown here is derived from an EMBL/GenBank/DDBJ whole genome shotgun (WGS) entry which is preliminary data.</text>
</comment>
<organism evidence="1 2">
    <name type="scientific">Domibacillus antri</name>
    <dbReference type="NCBI Taxonomy" id="1714264"/>
    <lineage>
        <taxon>Bacteria</taxon>
        <taxon>Bacillati</taxon>
        <taxon>Bacillota</taxon>
        <taxon>Bacilli</taxon>
        <taxon>Bacillales</taxon>
        <taxon>Bacillaceae</taxon>
        <taxon>Domibacillus</taxon>
    </lineage>
</organism>
<dbReference type="STRING" id="1714264.BTO30_02995"/>
<keyword evidence="2" id="KW-1185">Reference proteome</keyword>
<proteinExistence type="predicted"/>
<accession>A0A1Q8Q8R8</accession>
<dbReference type="Proteomes" id="UP000185568">
    <property type="component" value="Unassembled WGS sequence"/>
</dbReference>
<gene>
    <name evidence="1" type="ORF">BTO30_02995</name>
</gene>
<evidence type="ECO:0000313" key="2">
    <source>
        <dbReference type="Proteomes" id="UP000185568"/>
    </source>
</evidence>
<reference evidence="1 2" key="1">
    <citation type="submission" date="2016-12" db="EMBL/GenBank/DDBJ databases">
        <title>Domibacillus antri genome sequencing.</title>
        <authorList>
            <person name="Verma A."/>
            <person name="Krishnamurthi S."/>
        </authorList>
    </citation>
    <scope>NUCLEOTIDE SEQUENCE [LARGE SCALE GENOMIC DNA]</scope>
    <source>
        <strain evidence="1 2">XD80</strain>
    </source>
</reference>
<protein>
    <submittedName>
        <fullName evidence="1">Uncharacterized protein</fullName>
    </submittedName>
</protein>
<dbReference type="AlphaFoldDB" id="A0A1Q8Q8R8"/>